<feature type="transmembrane region" description="Helical" evidence="6">
    <location>
        <begin position="1040"/>
        <end position="1060"/>
    </location>
</feature>
<comment type="similarity">
    <text evidence="1">Belongs to the WD repeat G protein beta family. Ribosomal protein RACK1 subfamily.</text>
</comment>
<dbReference type="Gene3D" id="2.130.10.10">
    <property type="entry name" value="YVTN repeat-like/Quinoprotein amine dehydrogenase"/>
    <property type="match status" value="1"/>
</dbReference>
<dbReference type="InterPro" id="IPR015943">
    <property type="entry name" value="WD40/YVTN_repeat-like_dom_sf"/>
</dbReference>
<feature type="compositionally biased region" description="Basic and acidic residues" evidence="5">
    <location>
        <begin position="338"/>
        <end position="347"/>
    </location>
</feature>
<feature type="transmembrane region" description="Helical" evidence="6">
    <location>
        <begin position="1009"/>
        <end position="1028"/>
    </location>
</feature>
<feature type="region of interest" description="Disordered" evidence="5">
    <location>
        <begin position="812"/>
        <end position="842"/>
    </location>
</feature>
<dbReference type="InterPro" id="IPR001680">
    <property type="entry name" value="WD40_rpt"/>
</dbReference>
<feature type="repeat" description="WD" evidence="4">
    <location>
        <begin position="59"/>
        <end position="100"/>
    </location>
</feature>
<feature type="region of interest" description="Disordered" evidence="5">
    <location>
        <begin position="492"/>
        <end position="515"/>
    </location>
</feature>
<dbReference type="AlphaFoldDB" id="A0A8H7AXY4"/>
<organism evidence="7 8">
    <name type="scientific">Alternaria burnsii</name>
    <dbReference type="NCBI Taxonomy" id="1187904"/>
    <lineage>
        <taxon>Eukaryota</taxon>
        <taxon>Fungi</taxon>
        <taxon>Dikarya</taxon>
        <taxon>Ascomycota</taxon>
        <taxon>Pezizomycotina</taxon>
        <taxon>Dothideomycetes</taxon>
        <taxon>Pleosporomycetidae</taxon>
        <taxon>Pleosporales</taxon>
        <taxon>Pleosporineae</taxon>
        <taxon>Pleosporaceae</taxon>
        <taxon>Alternaria</taxon>
        <taxon>Alternaria sect. Alternaria</taxon>
    </lineage>
</organism>
<sequence>MAEQLVLRGTLEGHSGWVTSLATSLENPNMLLSGSRDKTLIIWNLTRDETSYGYPKRSLHGHSHIVSDCVISSDGAYALSSSWDKTLRLWELSTGVTTRRFVGHTNDVLSVSFSADNRQIVSGSRDRTIKLWNTLGDCKYTITDKGHTEWVSCVRFSPNPQNPVIVSAGWDKLVKVWELASCRIQTDHIGHTGYINTVTISPDGSLCASGGKDGTTMLWDLNESKHLYSLSAGDEIHALVFSPNRYWLCAATASSIIIFDLEKKSKVDELKPEYLEVGKKSREPECVSLAWSADGQTLFAGYTDNKIRCWAVTYPIVPFVIHLYEVEMSHCDMTGNEAHTEGHEIKTSEPTFPTEQTSLPSTQPSRRGKVPAASGDKQDYEQSSTPQEFDEPIRYSKVQSASNGGFQWITGNKPGDFKTKRVMQTVRQTAMRSYLKDARNMAESRTSIGSQDALERRSFQSLKGEGKRTSEVQTPSKVIWKTAKPSVEDVIDGSSTVSTTSDPMESVFSAESSGTSMTVSSRKSTSRFSREQVHVMTRVFVSVIQSDQVLGPIYESARNDPTVGSGWLRGYICGTLKLYADNLENEAKDRLEHTASKLVHFRASHVAQCVSSDNRFTHGTMKDSNDSSDDEVQEQPIDERQFNDDLDAFRSFLTQSNAFAILRDQTQSLYSFQPITSVTKSSKTHVRKDTQEHTESGRSEKGLVRMFNDTAIFMMTNLLVSLECLEPPLETGWTRIKIECHKCGERSFDDVLEHHEGGIAQLKQWMERALNATITVVHSSEKATSTSGRWHPPALVHNILRGLQNISRWGKSPRSSVLPEHNGPQLESEPRRAKSPSPERSSLRLMSCVHRNWEHRILLQDRVDHIKPDREFFTFLKTQVQKRRSRVMRILSCRKIQAIHFNMFKLRMGNRLEVRDHRDCCKASCNCLPPRDHPDYDFACPLNSTYPVIPPRAFAHMLKHTRRDVHEDQTHISRWVPKRKGTTLDVDPETELADAWGLYFEEGWDPNDIMTLFGLVFVASLVFLVCWSKYTSDVSAASGVSSYMITVAGIAISLLVIRAGNM</sequence>
<dbReference type="InterPro" id="IPR045223">
    <property type="entry name" value="RACK1-like"/>
</dbReference>
<dbReference type="InterPro" id="IPR036322">
    <property type="entry name" value="WD40_repeat_dom_sf"/>
</dbReference>
<evidence type="ECO:0000256" key="2">
    <source>
        <dbReference type="ARBA" id="ARBA00022574"/>
    </source>
</evidence>
<evidence type="ECO:0000256" key="4">
    <source>
        <dbReference type="PROSITE-ProRule" id="PRU00221"/>
    </source>
</evidence>
<accession>A0A8H7AXY4</accession>
<evidence type="ECO:0000313" key="8">
    <source>
        <dbReference type="Proteomes" id="UP000596902"/>
    </source>
</evidence>
<feature type="repeat" description="WD" evidence="4">
    <location>
        <begin position="101"/>
        <end position="133"/>
    </location>
</feature>
<dbReference type="EMBL" id="JAAABM010000012">
    <property type="protein sequence ID" value="KAF7673574.1"/>
    <property type="molecule type" value="Genomic_DNA"/>
</dbReference>
<keyword evidence="8" id="KW-1185">Reference proteome</keyword>
<dbReference type="GO" id="GO:0045182">
    <property type="term" value="F:translation regulator activity"/>
    <property type="evidence" value="ECO:0007669"/>
    <property type="project" value="InterPro"/>
</dbReference>
<proteinExistence type="inferred from homology"/>
<name>A0A8H7AXY4_9PLEO</name>
<dbReference type="FunFam" id="2.130.10.10:FF:000039">
    <property type="entry name" value="Guanine nucleotide-binding protein subunit beta-like protein"/>
    <property type="match status" value="1"/>
</dbReference>
<dbReference type="PROSITE" id="PS00678">
    <property type="entry name" value="WD_REPEATS_1"/>
    <property type="match status" value="4"/>
</dbReference>
<dbReference type="Proteomes" id="UP000596902">
    <property type="component" value="Unassembled WGS sequence"/>
</dbReference>
<evidence type="ECO:0000256" key="1">
    <source>
        <dbReference type="ARBA" id="ARBA00007253"/>
    </source>
</evidence>
<dbReference type="InterPro" id="IPR020472">
    <property type="entry name" value="WD40_PAC1"/>
</dbReference>
<keyword evidence="3" id="KW-0677">Repeat</keyword>
<dbReference type="PANTHER" id="PTHR19868">
    <property type="entry name" value="RECEPTOR FOR ACTIVATED PROTEIN KINASE C RACK1"/>
    <property type="match status" value="1"/>
</dbReference>
<evidence type="ECO:0000256" key="6">
    <source>
        <dbReference type="SAM" id="Phobius"/>
    </source>
</evidence>
<feature type="region of interest" description="Disordered" evidence="5">
    <location>
        <begin position="615"/>
        <end position="634"/>
    </location>
</feature>
<dbReference type="InterPro" id="IPR019775">
    <property type="entry name" value="WD40_repeat_CS"/>
</dbReference>
<dbReference type="SUPFAM" id="SSF50978">
    <property type="entry name" value="WD40 repeat-like"/>
    <property type="match status" value="1"/>
</dbReference>
<keyword evidence="6" id="KW-1133">Transmembrane helix</keyword>
<feature type="repeat" description="WD" evidence="4">
    <location>
        <begin position="188"/>
        <end position="229"/>
    </location>
</feature>
<dbReference type="PROSITE" id="PS50294">
    <property type="entry name" value="WD_REPEATS_REGION"/>
    <property type="match status" value="5"/>
</dbReference>
<reference evidence="7" key="1">
    <citation type="submission" date="2020-01" db="EMBL/GenBank/DDBJ databases">
        <authorList>
            <person name="Feng Z.H.Z."/>
        </authorList>
    </citation>
    <scope>NUCLEOTIDE SEQUENCE</scope>
    <source>
        <strain evidence="7">CBS107.38</strain>
    </source>
</reference>
<keyword evidence="6" id="KW-0812">Transmembrane</keyword>
<evidence type="ECO:0000313" key="7">
    <source>
        <dbReference type="EMBL" id="KAF7673574.1"/>
    </source>
</evidence>
<protein>
    <submittedName>
        <fullName evidence="7">Wd40 repeat-like protein</fullName>
    </submittedName>
</protein>
<dbReference type="CDD" id="cd00200">
    <property type="entry name" value="WD40"/>
    <property type="match status" value="1"/>
</dbReference>
<comment type="caution">
    <text evidence="7">The sequence shown here is derived from an EMBL/GenBank/DDBJ whole genome shotgun (WGS) entry which is preliminary data.</text>
</comment>
<evidence type="ECO:0000256" key="5">
    <source>
        <dbReference type="SAM" id="MobiDB-lite"/>
    </source>
</evidence>
<evidence type="ECO:0000256" key="3">
    <source>
        <dbReference type="ARBA" id="ARBA00022737"/>
    </source>
</evidence>
<reference evidence="7" key="2">
    <citation type="submission" date="2020-08" db="EMBL/GenBank/DDBJ databases">
        <title>Draft Genome Sequence of Cumin Blight Pathogen Alternaria burnsii.</title>
        <authorList>
            <person name="Feng Z."/>
        </authorList>
    </citation>
    <scope>NUCLEOTIDE SEQUENCE</scope>
    <source>
        <strain evidence="7">CBS107.38</strain>
    </source>
</reference>
<feature type="repeat" description="WD" evidence="4">
    <location>
        <begin position="144"/>
        <end position="181"/>
    </location>
</feature>
<dbReference type="PROSITE" id="PS50082">
    <property type="entry name" value="WD_REPEATS_2"/>
    <property type="match status" value="5"/>
</dbReference>
<dbReference type="PRINTS" id="PR00320">
    <property type="entry name" value="GPROTEINBRPT"/>
</dbReference>
<gene>
    <name evidence="7" type="ORF">GT037_008189</name>
</gene>
<feature type="repeat" description="WD" evidence="4">
    <location>
        <begin position="11"/>
        <end position="53"/>
    </location>
</feature>
<dbReference type="GO" id="GO:0043022">
    <property type="term" value="F:ribosome binding"/>
    <property type="evidence" value="ECO:0007669"/>
    <property type="project" value="InterPro"/>
</dbReference>
<feature type="compositionally biased region" description="Polar residues" evidence="5">
    <location>
        <begin position="348"/>
        <end position="365"/>
    </location>
</feature>
<feature type="region of interest" description="Disordered" evidence="5">
    <location>
        <begin position="335"/>
        <end position="391"/>
    </location>
</feature>
<keyword evidence="6" id="KW-0472">Membrane</keyword>
<dbReference type="GO" id="GO:0007165">
    <property type="term" value="P:signal transduction"/>
    <property type="evidence" value="ECO:0007669"/>
    <property type="project" value="UniProtKB-ARBA"/>
</dbReference>
<keyword evidence="2 4" id="KW-0853">WD repeat</keyword>
<dbReference type="Pfam" id="PF00400">
    <property type="entry name" value="WD40"/>
    <property type="match status" value="6"/>
</dbReference>
<dbReference type="SMART" id="SM00320">
    <property type="entry name" value="WD40"/>
    <property type="match status" value="7"/>
</dbReference>
<dbReference type="GeneID" id="62206414"/>
<feature type="compositionally biased region" description="Polar residues" evidence="5">
    <location>
        <begin position="493"/>
        <end position="515"/>
    </location>
</feature>
<dbReference type="RefSeq" id="XP_038783901.1">
    <property type="nucleotide sequence ID" value="XM_038933236.1"/>
</dbReference>